<evidence type="ECO:0000313" key="4">
    <source>
        <dbReference type="Proteomes" id="UP000484381"/>
    </source>
</evidence>
<feature type="chain" id="PRO_5031530412" evidence="1">
    <location>
        <begin position="27"/>
        <end position="189"/>
    </location>
</feature>
<name>A0A7X1TG71_9BURK</name>
<dbReference type="EMBL" id="WHNP01000011">
    <property type="protein sequence ID" value="MPW18087.1"/>
    <property type="molecule type" value="Genomic_DNA"/>
</dbReference>
<dbReference type="InterPro" id="IPR012347">
    <property type="entry name" value="Ferritin-like"/>
</dbReference>
<accession>A0A7X1TG71</accession>
<gene>
    <name evidence="3" type="ORF">GCT13_14335</name>
</gene>
<dbReference type="Proteomes" id="UP000484381">
    <property type="component" value="Unassembled WGS sequence"/>
</dbReference>
<evidence type="ECO:0000313" key="3">
    <source>
        <dbReference type="EMBL" id="MPW18087.1"/>
    </source>
</evidence>
<feature type="domain" description="DUF4142" evidence="2">
    <location>
        <begin position="45"/>
        <end position="178"/>
    </location>
</feature>
<feature type="signal peptide" evidence="1">
    <location>
        <begin position="1"/>
        <end position="26"/>
    </location>
</feature>
<sequence length="189" mass="20226">MICLPIHSIASACVAGLLVVSAAAHAQTGQPPQPAHENTARLHGNDEAFITDATKAVLTQRDAARIATARSGDREVKAFAERVANDNATIEQELRAATPRGVKVPRNEPDAAALDSIRNLRGGEFDKTYIEQVALGGGQRSLSVFKAEAESGRNEKLKDAARKALPTIQEHYTMAQELAKRKHLAGATQ</sequence>
<dbReference type="AlphaFoldDB" id="A0A7X1TG71"/>
<dbReference type="RefSeq" id="WP_152759064.1">
    <property type="nucleotide sequence ID" value="NZ_WHNP01000011.1"/>
</dbReference>
<dbReference type="Pfam" id="PF13628">
    <property type="entry name" value="DUF4142"/>
    <property type="match status" value="1"/>
</dbReference>
<dbReference type="PANTHER" id="PTHR38593:SF1">
    <property type="entry name" value="BLR2558 PROTEIN"/>
    <property type="match status" value="1"/>
</dbReference>
<proteinExistence type="predicted"/>
<evidence type="ECO:0000259" key="2">
    <source>
        <dbReference type="Pfam" id="PF13628"/>
    </source>
</evidence>
<dbReference type="PANTHER" id="PTHR38593">
    <property type="entry name" value="BLR2558 PROTEIN"/>
    <property type="match status" value="1"/>
</dbReference>
<evidence type="ECO:0000256" key="1">
    <source>
        <dbReference type="SAM" id="SignalP"/>
    </source>
</evidence>
<reference evidence="3 4" key="1">
    <citation type="submission" date="2019-10" db="EMBL/GenBank/DDBJ databases">
        <title>Paraburkholderia sp. isolated from nodules of Mimosa pudica from Brazilian Atlantic Forest soils.</title>
        <authorList>
            <person name="Paulitsch F."/>
            <person name="Hungria M."/>
            <person name="Dall'Agnol R."/>
        </authorList>
    </citation>
    <scope>NUCLEOTIDE SEQUENCE [LARGE SCALE GENOMIC DNA]</scope>
    <source>
        <strain evidence="3 4">CNPSo 3157</strain>
    </source>
</reference>
<organism evidence="3 4">
    <name type="scientific">Paraburkholderia franconis</name>
    <dbReference type="NCBI Taxonomy" id="2654983"/>
    <lineage>
        <taxon>Bacteria</taxon>
        <taxon>Pseudomonadati</taxon>
        <taxon>Pseudomonadota</taxon>
        <taxon>Betaproteobacteria</taxon>
        <taxon>Burkholderiales</taxon>
        <taxon>Burkholderiaceae</taxon>
        <taxon>Paraburkholderia</taxon>
    </lineage>
</organism>
<dbReference type="Gene3D" id="1.20.1260.10">
    <property type="match status" value="1"/>
</dbReference>
<protein>
    <submittedName>
        <fullName evidence="3">DUF4142 domain-containing protein</fullName>
    </submittedName>
</protein>
<keyword evidence="1" id="KW-0732">Signal</keyword>
<keyword evidence="4" id="KW-1185">Reference proteome</keyword>
<dbReference type="InterPro" id="IPR025419">
    <property type="entry name" value="DUF4142"/>
</dbReference>
<comment type="caution">
    <text evidence="3">The sequence shown here is derived from an EMBL/GenBank/DDBJ whole genome shotgun (WGS) entry which is preliminary data.</text>
</comment>